<dbReference type="EMBL" id="JACVQF010000209">
    <property type="protein sequence ID" value="MBD0422225.1"/>
    <property type="molecule type" value="Genomic_DNA"/>
</dbReference>
<sequence length="312" mass="34299">MLFRQLEYLVALSRERHFARAAQSCHVSQPALSEAIRKLEEELDVPLVRRGRKYEGLTPEGERIVVWAQRILADRDALKNEVGALRTGLSGRMRIGAVPTASGAVSLLTGPFCAAHPLVTVEVKADLQSEDILRQLQRFEIDAGVTYVHKDLPEGFQAVPLYEERYVLLTTAADGLARPATATWAEAARLPLCLLTEAMQGRRVLDEAFAEVGVRPSPRVETDSVAALFAHVRTGRWASVVPRTWLHVFGVPHGMRAVPLTEPARTVPVGLVTTTREPGSVMARALTDIARRTDIAAALERLPGEQLPERDS</sequence>
<accession>A0A926L594</accession>
<dbReference type="InterPro" id="IPR050950">
    <property type="entry name" value="HTH-type_LysR_regulators"/>
</dbReference>
<dbReference type="AlphaFoldDB" id="A0A926L594"/>
<dbReference type="PRINTS" id="PR00039">
    <property type="entry name" value="HTHLYSR"/>
</dbReference>
<dbReference type="SUPFAM" id="SSF53850">
    <property type="entry name" value="Periplasmic binding protein-like II"/>
    <property type="match status" value="1"/>
</dbReference>
<dbReference type="PANTHER" id="PTHR30419">
    <property type="entry name" value="HTH-TYPE TRANSCRIPTIONAL REGULATOR YBHD"/>
    <property type="match status" value="1"/>
</dbReference>
<dbReference type="CDD" id="cd05466">
    <property type="entry name" value="PBP2_LTTR_substrate"/>
    <property type="match status" value="1"/>
</dbReference>
<gene>
    <name evidence="6" type="ORF">H0H10_24220</name>
</gene>
<feature type="domain" description="HTH lysR-type" evidence="5">
    <location>
        <begin position="1"/>
        <end position="58"/>
    </location>
</feature>
<dbReference type="SUPFAM" id="SSF46785">
    <property type="entry name" value="Winged helix' DNA-binding domain"/>
    <property type="match status" value="1"/>
</dbReference>
<evidence type="ECO:0000313" key="7">
    <source>
        <dbReference type="Proteomes" id="UP000621210"/>
    </source>
</evidence>
<keyword evidence="2" id="KW-0805">Transcription regulation</keyword>
<dbReference type="Gene3D" id="3.40.190.290">
    <property type="match status" value="1"/>
</dbReference>
<comment type="similarity">
    <text evidence="1">Belongs to the LysR transcriptional regulatory family.</text>
</comment>
<comment type="caution">
    <text evidence="6">The sequence shown here is derived from an EMBL/GenBank/DDBJ whole genome shotgun (WGS) entry which is preliminary data.</text>
</comment>
<keyword evidence="3" id="KW-0238">DNA-binding</keyword>
<evidence type="ECO:0000256" key="4">
    <source>
        <dbReference type="ARBA" id="ARBA00023163"/>
    </source>
</evidence>
<keyword evidence="4" id="KW-0804">Transcription</keyword>
<organism evidence="6 7">
    <name type="scientific">Streptomyces griseicoloratus</name>
    <dbReference type="NCBI Taxonomy" id="2752516"/>
    <lineage>
        <taxon>Bacteria</taxon>
        <taxon>Bacillati</taxon>
        <taxon>Actinomycetota</taxon>
        <taxon>Actinomycetes</taxon>
        <taxon>Kitasatosporales</taxon>
        <taxon>Streptomycetaceae</taxon>
        <taxon>Streptomyces</taxon>
    </lineage>
</organism>
<dbReference type="InterPro" id="IPR036388">
    <property type="entry name" value="WH-like_DNA-bd_sf"/>
</dbReference>
<name>A0A926L594_9ACTN</name>
<dbReference type="RefSeq" id="WP_188183203.1">
    <property type="nucleotide sequence ID" value="NZ_JACVQF010000209.1"/>
</dbReference>
<evidence type="ECO:0000259" key="5">
    <source>
        <dbReference type="PROSITE" id="PS50931"/>
    </source>
</evidence>
<dbReference type="InterPro" id="IPR000847">
    <property type="entry name" value="LysR_HTH_N"/>
</dbReference>
<dbReference type="InterPro" id="IPR005119">
    <property type="entry name" value="LysR_subst-bd"/>
</dbReference>
<evidence type="ECO:0000313" key="6">
    <source>
        <dbReference type="EMBL" id="MBD0422225.1"/>
    </source>
</evidence>
<evidence type="ECO:0000256" key="1">
    <source>
        <dbReference type="ARBA" id="ARBA00009437"/>
    </source>
</evidence>
<proteinExistence type="inferred from homology"/>
<reference evidence="6" key="1">
    <citation type="submission" date="2020-09" db="EMBL/GenBank/DDBJ databases">
        <title>Streptomyces grisecoloratus sp. nov., isolated from cotton soil.</title>
        <authorList>
            <person name="Xing L."/>
        </authorList>
    </citation>
    <scope>NUCLEOTIDE SEQUENCE</scope>
    <source>
        <strain evidence="6">TRM S81-3</strain>
    </source>
</reference>
<dbReference type="GO" id="GO:0003677">
    <property type="term" value="F:DNA binding"/>
    <property type="evidence" value="ECO:0007669"/>
    <property type="project" value="UniProtKB-KW"/>
</dbReference>
<dbReference type="GO" id="GO:0003700">
    <property type="term" value="F:DNA-binding transcription factor activity"/>
    <property type="evidence" value="ECO:0007669"/>
    <property type="project" value="InterPro"/>
</dbReference>
<reference evidence="6" key="2">
    <citation type="submission" date="2020-09" db="EMBL/GenBank/DDBJ databases">
        <authorList>
            <person name="Luo X."/>
        </authorList>
    </citation>
    <scope>NUCLEOTIDE SEQUENCE</scope>
    <source>
        <strain evidence="6">TRM S81-3</strain>
    </source>
</reference>
<evidence type="ECO:0000256" key="2">
    <source>
        <dbReference type="ARBA" id="ARBA00023015"/>
    </source>
</evidence>
<dbReference type="PROSITE" id="PS50931">
    <property type="entry name" value="HTH_LYSR"/>
    <property type="match status" value="1"/>
</dbReference>
<dbReference type="Proteomes" id="UP000621210">
    <property type="component" value="Unassembled WGS sequence"/>
</dbReference>
<protein>
    <submittedName>
        <fullName evidence="6">LysR family transcriptional regulator</fullName>
    </submittedName>
</protein>
<dbReference type="Pfam" id="PF03466">
    <property type="entry name" value="LysR_substrate"/>
    <property type="match status" value="1"/>
</dbReference>
<dbReference type="PANTHER" id="PTHR30419:SF31">
    <property type="entry name" value="BLR3139 PROTEIN"/>
    <property type="match status" value="1"/>
</dbReference>
<keyword evidence="7" id="KW-1185">Reference proteome</keyword>
<dbReference type="FunFam" id="1.10.10.10:FF:000001">
    <property type="entry name" value="LysR family transcriptional regulator"/>
    <property type="match status" value="1"/>
</dbReference>
<dbReference type="Gene3D" id="1.10.10.10">
    <property type="entry name" value="Winged helix-like DNA-binding domain superfamily/Winged helix DNA-binding domain"/>
    <property type="match status" value="1"/>
</dbReference>
<dbReference type="GO" id="GO:0005829">
    <property type="term" value="C:cytosol"/>
    <property type="evidence" value="ECO:0007669"/>
    <property type="project" value="TreeGrafter"/>
</dbReference>
<dbReference type="InterPro" id="IPR036390">
    <property type="entry name" value="WH_DNA-bd_sf"/>
</dbReference>
<evidence type="ECO:0000256" key="3">
    <source>
        <dbReference type="ARBA" id="ARBA00023125"/>
    </source>
</evidence>
<dbReference type="Pfam" id="PF00126">
    <property type="entry name" value="HTH_1"/>
    <property type="match status" value="1"/>
</dbReference>